<protein>
    <submittedName>
        <fullName evidence="1">Uncharacterized protein</fullName>
    </submittedName>
</protein>
<keyword evidence="2" id="KW-1185">Reference proteome</keyword>
<dbReference type="Proteomes" id="UP000265520">
    <property type="component" value="Unassembled WGS sequence"/>
</dbReference>
<organism evidence="1 2">
    <name type="scientific">Trifolium medium</name>
    <dbReference type="NCBI Taxonomy" id="97028"/>
    <lineage>
        <taxon>Eukaryota</taxon>
        <taxon>Viridiplantae</taxon>
        <taxon>Streptophyta</taxon>
        <taxon>Embryophyta</taxon>
        <taxon>Tracheophyta</taxon>
        <taxon>Spermatophyta</taxon>
        <taxon>Magnoliopsida</taxon>
        <taxon>eudicotyledons</taxon>
        <taxon>Gunneridae</taxon>
        <taxon>Pentapetalae</taxon>
        <taxon>rosids</taxon>
        <taxon>fabids</taxon>
        <taxon>Fabales</taxon>
        <taxon>Fabaceae</taxon>
        <taxon>Papilionoideae</taxon>
        <taxon>50 kb inversion clade</taxon>
        <taxon>NPAAA clade</taxon>
        <taxon>Hologalegina</taxon>
        <taxon>IRL clade</taxon>
        <taxon>Trifolieae</taxon>
        <taxon>Trifolium</taxon>
    </lineage>
</organism>
<reference evidence="1 2" key="1">
    <citation type="journal article" date="2018" name="Front. Plant Sci.">
        <title>Red Clover (Trifolium pratense) and Zigzag Clover (T. medium) - A Picture of Genomic Similarities and Differences.</title>
        <authorList>
            <person name="Dluhosova J."/>
            <person name="Istvanek J."/>
            <person name="Nedelnik J."/>
            <person name="Repkova J."/>
        </authorList>
    </citation>
    <scope>NUCLEOTIDE SEQUENCE [LARGE SCALE GENOMIC DNA]</scope>
    <source>
        <strain evidence="2">cv. 10/8</strain>
        <tissue evidence="1">Leaf</tissue>
    </source>
</reference>
<dbReference type="AlphaFoldDB" id="A0A392QQL7"/>
<accession>A0A392QQL7</accession>
<evidence type="ECO:0000313" key="1">
    <source>
        <dbReference type="EMBL" id="MCI26548.1"/>
    </source>
</evidence>
<dbReference type="EMBL" id="LXQA010153940">
    <property type="protein sequence ID" value="MCI26548.1"/>
    <property type="molecule type" value="Genomic_DNA"/>
</dbReference>
<comment type="caution">
    <text evidence="1">The sequence shown here is derived from an EMBL/GenBank/DDBJ whole genome shotgun (WGS) entry which is preliminary data.</text>
</comment>
<proteinExistence type="predicted"/>
<sequence length="113" mass="12247">MQENGGIKVVEGFASVFGARRRVIGARRRNCGRLMEKPLLLAHGAVSSGASRKIAKKLVKEGLFLAHGAGSCGASRRFIRRVTQVHMERGALFVNWPAHGPVDLARGAHMFSI</sequence>
<evidence type="ECO:0000313" key="2">
    <source>
        <dbReference type="Proteomes" id="UP000265520"/>
    </source>
</evidence>
<name>A0A392QQL7_9FABA</name>